<gene>
    <name evidence="2" type="ORF">BJ875DRAFT_483853</name>
</gene>
<reference evidence="2" key="1">
    <citation type="journal article" date="2021" name="IMA Fungus">
        <title>Genomic characterization of three marine fungi, including Emericellopsis atlantica sp. nov. with signatures of a generalist lifestyle and marine biomass degradation.</title>
        <authorList>
            <person name="Hagestad O.C."/>
            <person name="Hou L."/>
            <person name="Andersen J.H."/>
            <person name="Hansen E.H."/>
            <person name="Altermark B."/>
            <person name="Li C."/>
            <person name="Kuhnert E."/>
            <person name="Cox R.J."/>
            <person name="Crous P.W."/>
            <person name="Spatafora J.W."/>
            <person name="Lail K."/>
            <person name="Amirebrahimi M."/>
            <person name="Lipzen A."/>
            <person name="Pangilinan J."/>
            <person name="Andreopoulos W."/>
            <person name="Hayes R.D."/>
            <person name="Ng V."/>
            <person name="Grigoriev I.V."/>
            <person name="Jackson S.A."/>
            <person name="Sutton T.D.S."/>
            <person name="Dobson A.D.W."/>
            <person name="Rama T."/>
        </authorList>
    </citation>
    <scope>NUCLEOTIDE SEQUENCE</scope>
    <source>
        <strain evidence="2">TRa018bII</strain>
    </source>
</reference>
<dbReference type="AlphaFoldDB" id="A0A9P7YKA5"/>
<name>A0A9P7YKA5_9HELO</name>
<dbReference type="InterPro" id="IPR007867">
    <property type="entry name" value="GMC_OxRtase_C"/>
</dbReference>
<evidence type="ECO:0000313" key="3">
    <source>
        <dbReference type="Proteomes" id="UP000824998"/>
    </source>
</evidence>
<comment type="caution">
    <text evidence="2">The sequence shown here is derived from an EMBL/GenBank/DDBJ whole genome shotgun (WGS) entry which is preliminary data.</text>
</comment>
<sequence>MTSEASRLRDHVRTRICKDDLLKTLESIEEVSKSLPRQLITCNLRRNIMLSFSANQKSVILSSFASTHLEHLQLPSRRRPLNQLVSTHLAFRINAKLSSSTLVDSYASSTHFVITAMMVETNDGTAVVKTNTEVFGTKRLFFVDASIHVDFPTGSTQSTIMVAAEQATARLLTLNTTLFLLEITLLQPPL</sequence>
<dbReference type="GO" id="GO:0016614">
    <property type="term" value="F:oxidoreductase activity, acting on CH-OH group of donors"/>
    <property type="evidence" value="ECO:0007669"/>
    <property type="project" value="InterPro"/>
</dbReference>
<dbReference type="Pfam" id="PF05199">
    <property type="entry name" value="GMC_oxred_C"/>
    <property type="match status" value="1"/>
</dbReference>
<protein>
    <recommendedName>
        <fullName evidence="1">Glucose-methanol-choline oxidoreductase C-terminal domain-containing protein</fullName>
    </recommendedName>
</protein>
<dbReference type="PANTHER" id="PTHR47190">
    <property type="entry name" value="DEHYDROGENASE, PUTATIVE-RELATED"/>
    <property type="match status" value="1"/>
</dbReference>
<dbReference type="PANTHER" id="PTHR47190:SF4">
    <property type="entry name" value="DEHYDROGENASE, PUTATIVE-RELATED"/>
    <property type="match status" value="1"/>
</dbReference>
<evidence type="ECO:0000313" key="2">
    <source>
        <dbReference type="EMBL" id="KAG9234767.1"/>
    </source>
</evidence>
<dbReference type="Gene3D" id="3.50.50.60">
    <property type="entry name" value="FAD/NAD(P)-binding domain"/>
    <property type="match status" value="1"/>
</dbReference>
<accession>A0A9P7YKA5</accession>
<dbReference type="OrthoDB" id="413885at2759"/>
<dbReference type="InterPro" id="IPR036188">
    <property type="entry name" value="FAD/NAD-bd_sf"/>
</dbReference>
<dbReference type="Proteomes" id="UP000824998">
    <property type="component" value="Unassembled WGS sequence"/>
</dbReference>
<organism evidence="2 3">
    <name type="scientific">Amylocarpus encephaloides</name>
    <dbReference type="NCBI Taxonomy" id="45428"/>
    <lineage>
        <taxon>Eukaryota</taxon>
        <taxon>Fungi</taxon>
        <taxon>Dikarya</taxon>
        <taxon>Ascomycota</taxon>
        <taxon>Pezizomycotina</taxon>
        <taxon>Leotiomycetes</taxon>
        <taxon>Helotiales</taxon>
        <taxon>Helotiales incertae sedis</taxon>
        <taxon>Amylocarpus</taxon>
    </lineage>
</organism>
<dbReference type="SUPFAM" id="SSF51905">
    <property type="entry name" value="FAD/NAD(P)-binding domain"/>
    <property type="match status" value="1"/>
</dbReference>
<keyword evidence="3" id="KW-1185">Reference proteome</keyword>
<dbReference type="EMBL" id="MU251452">
    <property type="protein sequence ID" value="KAG9234767.1"/>
    <property type="molecule type" value="Genomic_DNA"/>
</dbReference>
<feature type="domain" description="Glucose-methanol-choline oxidoreductase C-terminal" evidence="1">
    <location>
        <begin position="103"/>
        <end position="164"/>
    </location>
</feature>
<dbReference type="InterPro" id="IPR053208">
    <property type="entry name" value="GMC_Oxidoreductase_CD"/>
</dbReference>
<evidence type="ECO:0000259" key="1">
    <source>
        <dbReference type="Pfam" id="PF05199"/>
    </source>
</evidence>
<proteinExistence type="predicted"/>